<name>A0A2A7BDI8_9FIRM</name>
<dbReference type="Pfam" id="PF06202">
    <property type="entry name" value="GDE_C"/>
    <property type="match status" value="1"/>
</dbReference>
<evidence type="ECO:0000259" key="2">
    <source>
        <dbReference type="Pfam" id="PF12439"/>
    </source>
</evidence>
<dbReference type="PANTHER" id="PTHR10569">
    <property type="entry name" value="GLYCOGEN DEBRANCHING ENZYME"/>
    <property type="match status" value="1"/>
</dbReference>
<dbReference type="InterPro" id="IPR010401">
    <property type="entry name" value="AGL/Gdb1"/>
</dbReference>
<dbReference type="SUPFAM" id="SSF48208">
    <property type="entry name" value="Six-hairpin glycosidases"/>
    <property type="match status" value="1"/>
</dbReference>
<dbReference type="RefSeq" id="WP_097770924.1">
    <property type="nucleotide sequence ID" value="NZ_NOUW01000020.1"/>
</dbReference>
<comment type="caution">
    <text evidence="3">The sequence shown here is derived from an EMBL/GenBank/DDBJ whole genome shotgun (WGS) entry which is preliminary data.</text>
</comment>
<dbReference type="InterPro" id="IPR008928">
    <property type="entry name" value="6-hairpin_glycosidase_sf"/>
</dbReference>
<evidence type="ECO:0000313" key="4">
    <source>
        <dbReference type="Proteomes" id="UP000220438"/>
    </source>
</evidence>
<dbReference type="InterPro" id="IPR024742">
    <property type="entry name" value="Glycogen_debranch_N"/>
</dbReference>
<proteinExistence type="predicted"/>
<feature type="domain" description="Glycogen debranching enzyme C-terminal" evidence="1">
    <location>
        <begin position="275"/>
        <end position="637"/>
    </location>
</feature>
<reference evidence="3 4" key="1">
    <citation type="journal article" date="2017" name="Front. Microbiol.">
        <title>New Insights into the Diversity of the Genus Faecalibacterium.</title>
        <authorList>
            <person name="Benevides L."/>
            <person name="Burman S."/>
            <person name="Martin R."/>
            <person name="Robert V."/>
            <person name="Thomas M."/>
            <person name="Miquel S."/>
            <person name="Chain F."/>
            <person name="Sokol H."/>
            <person name="Bermudez-Humaran L.G."/>
            <person name="Morrison M."/>
            <person name="Langella P."/>
            <person name="Azevedo V.A."/>
            <person name="Chatel J.M."/>
            <person name="Soares S."/>
        </authorList>
    </citation>
    <scope>NUCLEOTIDE SEQUENCE [LARGE SCALE GENOMIC DNA]</scope>
    <source>
        <strain evidence="3 4">AHMP21</strain>
    </source>
</reference>
<dbReference type="GO" id="GO:0005980">
    <property type="term" value="P:glycogen catabolic process"/>
    <property type="evidence" value="ECO:0007669"/>
    <property type="project" value="InterPro"/>
</dbReference>
<dbReference type="Proteomes" id="UP000220438">
    <property type="component" value="Unassembled WGS sequence"/>
</dbReference>
<accession>A0A2A7BDI8</accession>
<dbReference type="Gene3D" id="1.50.10.10">
    <property type="match status" value="1"/>
</dbReference>
<dbReference type="PANTHER" id="PTHR10569:SF2">
    <property type="entry name" value="GLYCOGEN DEBRANCHING ENZYME"/>
    <property type="match status" value="1"/>
</dbReference>
<gene>
    <name evidence="3" type="ORF">CHR61_07715</name>
</gene>
<sequence>MRFVYGKQELCTRQRAEDVSVLLTNGLGGYLSTTAAFSAPRCDQGLLAAAVQAPNRRVMLVHRLKEVLRIGQKETFLSTQSFAEEAAEDGWKNLSSFTYQYTPCWRYHVGGVMVERKLALGWEENTAAALYTVENRSGRPCTLEIVPQLKFAPKEDALKKPDKAFRFENGKVTSGGETMHVFTDAALAARPVQWEKLHYTADEKDGRPAFGYAASCFSITRTVEAGETAQFEVVFFTGETAASGTELLRQQEMRLAALEKKAGFADPAASQLAAAADAFIARRASTNGKTILAGYPLFSDWGRDTMIALPGCCLETGRYEDAKSILRTFLAYEKDGLVPNLFPEGAQKPMYNTVDAALLLIEGVWLYIQRSGDHAFLHEAYPVMERIIAAYRKGTHHGIRMDADGLITAGEGLDQVTWMDVCVNGILPTPRHGKPVEVNAYWYNALAIMAAFAKQLGKEADYEQLAEKVKRSFAEKFYMPEKEYLKDVLSGTDADEQIRCNQIWAVSMSFSALSPEQEKNVVETVYRQLYTPCGLRTLSPEDPQYHGSYGGEQLARDLAYHQGTVWVFPLGAYYRAYLKVHNNTPEAAAQVRRELDAVLPMLREGCIGQLPEIYSGDFPAESKGCFAQAWSVGEMLRVYAALERIEGAGGKHGTSGT</sequence>
<evidence type="ECO:0000259" key="1">
    <source>
        <dbReference type="Pfam" id="PF06202"/>
    </source>
</evidence>
<dbReference type="AlphaFoldDB" id="A0A2A7BDI8"/>
<feature type="domain" description="Glycogen debranching enzyme bacterial and archaeal type N-terminal" evidence="2">
    <location>
        <begin position="21"/>
        <end position="228"/>
    </location>
</feature>
<dbReference type="Pfam" id="PF12439">
    <property type="entry name" value="GDE_N"/>
    <property type="match status" value="1"/>
</dbReference>
<protein>
    <submittedName>
        <fullName evidence="3">Glycogen debranching protein</fullName>
    </submittedName>
</protein>
<dbReference type="GO" id="GO:0004135">
    <property type="term" value="F:amylo-alpha-1,6-glucosidase activity"/>
    <property type="evidence" value="ECO:0007669"/>
    <property type="project" value="InterPro"/>
</dbReference>
<dbReference type="InterPro" id="IPR032790">
    <property type="entry name" value="GDE_C"/>
</dbReference>
<dbReference type="InterPro" id="IPR012341">
    <property type="entry name" value="6hp_glycosidase-like_sf"/>
</dbReference>
<dbReference type="EMBL" id="NOUW01000020">
    <property type="protein sequence ID" value="PDX89470.1"/>
    <property type="molecule type" value="Genomic_DNA"/>
</dbReference>
<dbReference type="GO" id="GO:0004134">
    <property type="term" value="F:4-alpha-glucanotransferase activity"/>
    <property type="evidence" value="ECO:0007669"/>
    <property type="project" value="InterPro"/>
</dbReference>
<evidence type="ECO:0000313" key="3">
    <source>
        <dbReference type="EMBL" id="PDX89470.1"/>
    </source>
</evidence>
<organism evidence="3 4">
    <name type="scientific">Faecalibacterium prausnitzii</name>
    <dbReference type="NCBI Taxonomy" id="853"/>
    <lineage>
        <taxon>Bacteria</taxon>
        <taxon>Bacillati</taxon>
        <taxon>Bacillota</taxon>
        <taxon>Clostridia</taxon>
        <taxon>Eubacteriales</taxon>
        <taxon>Oscillospiraceae</taxon>
        <taxon>Faecalibacterium</taxon>
    </lineage>
</organism>